<accession>A0A225M835</accession>
<dbReference type="SUPFAM" id="SSF53850">
    <property type="entry name" value="Periplasmic binding protein-like II"/>
    <property type="match status" value="1"/>
</dbReference>
<evidence type="ECO:0000313" key="3">
    <source>
        <dbReference type="Proteomes" id="UP000214603"/>
    </source>
</evidence>
<name>A0A225M835_9BURK</name>
<evidence type="ECO:0000256" key="1">
    <source>
        <dbReference type="ARBA" id="ARBA00006987"/>
    </source>
</evidence>
<comment type="caution">
    <text evidence="2">The sequence shown here is derived from an EMBL/GenBank/DDBJ whole genome shotgun (WGS) entry which is preliminary data.</text>
</comment>
<proteinExistence type="inferred from homology"/>
<dbReference type="PIRSF" id="PIRSF017082">
    <property type="entry name" value="YflP"/>
    <property type="match status" value="1"/>
</dbReference>
<organism evidence="2 3">
    <name type="scientific">Candidimonas nitroreducens</name>
    <dbReference type="NCBI Taxonomy" id="683354"/>
    <lineage>
        <taxon>Bacteria</taxon>
        <taxon>Pseudomonadati</taxon>
        <taxon>Pseudomonadota</taxon>
        <taxon>Betaproteobacteria</taxon>
        <taxon>Burkholderiales</taxon>
        <taxon>Alcaligenaceae</taxon>
        <taxon>Candidimonas</taxon>
    </lineage>
</organism>
<dbReference type="Gene3D" id="3.40.190.10">
    <property type="entry name" value="Periplasmic binding protein-like II"/>
    <property type="match status" value="1"/>
</dbReference>
<dbReference type="PANTHER" id="PTHR42928:SF5">
    <property type="entry name" value="BLR1237 PROTEIN"/>
    <property type="match status" value="1"/>
</dbReference>
<gene>
    <name evidence="2" type="ORF">CEY11_19775</name>
</gene>
<sequence>MPCCGIGLASGFRWHWVGTENNCEEAAVRSISRLVVSFALSVGVGAAGSLSPTASFAQTLAGKQLRLIVPAPPGGGFDSLARLVATKVSENLKTSVIVENRPGAGQQIGTAVAARAAPDGTTILMVGTNFTTNPLFNRNLPYDALKDFEPVMIMAQTPFMLVATRTLPVTTPQEFVAYAKAHPGRLSYTATQPRGAAQLAAELLKLDAGINMTFVPYQGSAPALTDLMAGRVQVMVDAPVTSMPHVKAGALHALALTSATRSPYLPDIPTLAESGWPHIDVTAWAGLVVPARTPKEDVAWLNAAFTKALSDPQLQKALAAQYWVVTPSSPAETRKFLDKEMKRWADLVARAKLTVN</sequence>
<dbReference type="PANTHER" id="PTHR42928">
    <property type="entry name" value="TRICARBOXYLATE-BINDING PROTEIN"/>
    <property type="match status" value="1"/>
</dbReference>
<dbReference type="Pfam" id="PF03401">
    <property type="entry name" value="TctC"/>
    <property type="match status" value="1"/>
</dbReference>
<dbReference type="Proteomes" id="UP000214603">
    <property type="component" value="Unassembled WGS sequence"/>
</dbReference>
<dbReference type="InterPro" id="IPR005064">
    <property type="entry name" value="BUG"/>
</dbReference>
<keyword evidence="3" id="KW-1185">Reference proteome</keyword>
<evidence type="ECO:0008006" key="4">
    <source>
        <dbReference type="Google" id="ProtNLM"/>
    </source>
</evidence>
<reference evidence="3" key="1">
    <citation type="submission" date="2017-06" db="EMBL/GenBank/DDBJ databases">
        <title>Herbaspirillum phytohormonus sp. nov., isolated from the root nodule of Robinia pseudoacacia in lead-zinc mine.</title>
        <authorList>
            <person name="Fan M."/>
            <person name="Lin Y."/>
        </authorList>
    </citation>
    <scope>NUCLEOTIDE SEQUENCE [LARGE SCALE GENOMIC DNA]</scope>
    <source>
        <strain evidence="3">SC-089</strain>
    </source>
</reference>
<evidence type="ECO:0000313" key="2">
    <source>
        <dbReference type="EMBL" id="OWT56260.1"/>
    </source>
</evidence>
<dbReference type="AlphaFoldDB" id="A0A225M835"/>
<dbReference type="Gene3D" id="3.40.190.150">
    <property type="entry name" value="Bordetella uptake gene, domain 1"/>
    <property type="match status" value="1"/>
</dbReference>
<dbReference type="InterPro" id="IPR042100">
    <property type="entry name" value="Bug_dom1"/>
</dbReference>
<dbReference type="EMBL" id="NJIH01000011">
    <property type="protein sequence ID" value="OWT56260.1"/>
    <property type="molecule type" value="Genomic_DNA"/>
</dbReference>
<protein>
    <recommendedName>
        <fullName evidence="4">ABC transporter substrate-binding protein</fullName>
    </recommendedName>
</protein>
<dbReference type="CDD" id="cd13578">
    <property type="entry name" value="PBP2_Bug27"/>
    <property type="match status" value="1"/>
</dbReference>
<comment type="similarity">
    <text evidence="1">Belongs to the UPF0065 (bug) family.</text>
</comment>